<dbReference type="Proteomes" id="UP000193411">
    <property type="component" value="Unassembled WGS sequence"/>
</dbReference>
<sequence length="166" mass="18336">MHRSSVITQLPRLSKALLARLSFTKLTQVLSNFVTFARHCCVQVHTDHARQIHTKLMLTEIRGFLVGADTENDGAQIGPQRQANQGKVGELGEVVERDTVTRRRFCGAQVDVAVKCKTSVDFNSSNEASEASEVGQRWRAGEVQWTGDPKLVDMPAQHVPLGLLAM</sequence>
<dbReference type="AlphaFoldDB" id="A0A1Y2HPT1"/>
<evidence type="ECO:0000313" key="1">
    <source>
        <dbReference type="EMBL" id="ORZ35693.1"/>
    </source>
</evidence>
<keyword evidence="2" id="KW-1185">Reference proteome</keyword>
<organism evidence="1 2">
    <name type="scientific">Catenaria anguillulae PL171</name>
    <dbReference type="NCBI Taxonomy" id="765915"/>
    <lineage>
        <taxon>Eukaryota</taxon>
        <taxon>Fungi</taxon>
        <taxon>Fungi incertae sedis</taxon>
        <taxon>Blastocladiomycota</taxon>
        <taxon>Blastocladiomycetes</taxon>
        <taxon>Blastocladiales</taxon>
        <taxon>Catenariaceae</taxon>
        <taxon>Catenaria</taxon>
    </lineage>
</organism>
<name>A0A1Y2HPT1_9FUNG</name>
<evidence type="ECO:0000313" key="2">
    <source>
        <dbReference type="Proteomes" id="UP000193411"/>
    </source>
</evidence>
<protein>
    <submittedName>
        <fullName evidence="1">Uncharacterized protein</fullName>
    </submittedName>
</protein>
<dbReference type="EMBL" id="MCFL01000021">
    <property type="protein sequence ID" value="ORZ35693.1"/>
    <property type="molecule type" value="Genomic_DNA"/>
</dbReference>
<accession>A0A1Y2HPT1</accession>
<proteinExistence type="predicted"/>
<gene>
    <name evidence="1" type="ORF">BCR44DRAFT_296516</name>
</gene>
<reference evidence="1 2" key="1">
    <citation type="submission" date="2016-07" db="EMBL/GenBank/DDBJ databases">
        <title>Pervasive Adenine N6-methylation of Active Genes in Fungi.</title>
        <authorList>
            <consortium name="DOE Joint Genome Institute"/>
            <person name="Mondo S.J."/>
            <person name="Dannebaum R.O."/>
            <person name="Kuo R.C."/>
            <person name="Labutti K."/>
            <person name="Haridas S."/>
            <person name="Kuo A."/>
            <person name="Salamov A."/>
            <person name="Ahrendt S.R."/>
            <person name="Lipzen A."/>
            <person name="Sullivan W."/>
            <person name="Andreopoulos W.B."/>
            <person name="Clum A."/>
            <person name="Lindquist E."/>
            <person name="Daum C."/>
            <person name="Ramamoorthy G.K."/>
            <person name="Gryganskyi A."/>
            <person name="Culley D."/>
            <person name="Magnuson J.K."/>
            <person name="James T.Y."/>
            <person name="O'Malley M.A."/>
            <person name="Stajich J.E."/>
            <person name="Spatafora J.W."/>
            <person name="Visel A."/>
            <person name="Grigoriev I.V."/>
        </authorList>
    </citation>
    <scope>NUCLEOTIDE SEQUENCE [LARGE SCALE GENOMIC DNA]</scope>
    <source>
        <strain evidence="1 2">PL171</strain>
    </source>
</reference>
<comment type="caution">
    <text evidence="1">The sequence shown here is derived from an EMBL/GenBank/DDBJ whole genome shotgun (WGS) entry which is preliminary data.</text>
</comment>